<dbReference type="Pfam" id="PF00364">
    <property type="entry name" value="Biotin_lipoyl"/>
    <property type="match status" value="1"/>
</dbReference>
<evidence type="ECO:0000256" key="6">
    <source>
        <dbReference type="PROSITE-ProRule" id="PRU00409"/>
    </source>
</evidence>
<dbReference type="SUPFAM" id="SSF52440">
    <property type="entry name" value="PreATP-grasp domain"/>
    <property type="match status" value="1"/>
</dbReference>
<dbReference type="SMART" id="SM00878">
    <property type="entry name" value="Biotin_carb_C"/>
    <property type="match status" value="1"/>
</dbReference>
<evidence type="ECO:0000259" key="7">
    <source>
        <dbReference type="PROSITE" id="PS50968"/>
    </source>
</evidence>
<keyword evidence="4 6" id="KW-0067">ATP-binding</keyword>
<dbReference type="InterPro" id="IPR005479">
    <property type="entry name" value="CPAse_ATP-bd"/>
</dbReference>
<dbReference type="Pfam" id="PF00289">
    <property type="entry name" value="Biotin_carb_N"/>
    <property type="match status" value="1"/>
</dbReference>
<dbReference type="PROSITE" id="PS00188">
    <property type="entry name" value="BIOTIN"/>
    <property type="match status" value="1"/>
</dbReference>
<dbReference type="Gene3D" id="3.30.470.20">
    <property type="entry name" value="ATP-grasp fold, B domain"/>
    <property type="match status" value="1"/>
</dbReference>
<dbReference type="InterPro" id="IPR048429">
    <property type="entry name" value="MCC_alpha_BT"/>
</dbReference>
<dbReference type="PROSITE" id="PS50979">
    <property type="entry name" value="BC"/>
    <property type="match status" value="1"/>
</dbReference>
<organism evidence="10 11">
    <name type="scientific">Nocardiopsis suaedae</name>
    <dbReference type="NCBI Taxonomy" id="3018444"/>
    <lineage>
        <taxon>Bacteria</taxon>
        <taxon>Bacillati</taxon>
        <taxon>Actinomycetota</taxon>
        <taxon>Actinomycetes</taxon>
        <taxon>Streptosporangiales</taxon>
        <taxon>Nocardiopsidaceae</taxon>
        <taxon>Nocardiopsis</taxon>
    </lineage>
</organism>
<evidence type="ECO:0000256" key="3">
    <source>
        <dbReference type="ARBA" id="ARBA00022741"/>
    </source>
</evidence>
<dbReference type="PANTHER" id="PTHR18866">
    <property type="entry name" value="CARBOXYLASE:PYRUVATE/ACETYL-COA/PROPIONYL-COA CARBOXYLASE"/>
    <property type="match status" value="1"/>
</dbReference>
<evidence type="ECO:0000256" key="1">
    <source>
        <dbReference type="ARBA" id="ARBA00001953"/>
    </source>
</evidence>
<comment type="cofactor">
    <cofactor evidence="1">
        <name>biotin</name>
        <dbReference type="ChEBI" id="CHEBI:57586"/>
    </cofactor>
</comment>
<dbReference type="CDD" id="cd06850">
    <property type="entry name" value="biotinyl_domain"/>
    <property type="match status" value="1"/>
</dbReference>
<dbReference type="PANTHER" id="PTHR18866:SF126">
    <property type="entry name" value="BIOTIN CARBOXYLASE"/>
    <property type="match status" value="1"/>
</dbReference>
<dbReference type="Pfam" id="PF02786">
    <property type="entry name" value="CPSase_L_D2"/>
    <property type="match status" value="1"/>
</dbReference>
<keyword evidence="3 6" id="KW-0547">Nucleotide-binding</keyword>
<feature type="domain" description="Lipoyl-binding" evidence="7">
    <location>
        <begin position="591"/>
        <end position="666"/>
    </location>
</feature>
<protein>
    <submittedName>
        <fullName evidence="10">Acety-l/propionyl-CoA carboxylase subunit alpha</fullName>
    </submittedName>
</protein>
<dbReference type="PROSITE" id="PS00867">
    <property type="entry name" value="CPSASE_2"/>
    <property type="match status" value="1"/>
</dbReference>
<dbReference type="InterPro" id="IPR001882">
    <property type="entry name" value="Biotin_BS"/>
</dbReference>
<dbReference type="Proteomes" id="UP001165685">
    <property type="component" value="Unassembled WGS sequence"/>
</dbReference>
<feature type="domain" description="Biotin carboxylation" evidence="9">
    <location>
        <begin position="1"/>
        <end position="444"/>
    </location>
</feature>
<dbReference type="InterPro" id="IPR011764">
    <property type="entry name" value="Biotin_carboxylation_dom"/>
</dbReference>
<dbReference type="Pfam" id="PF21139">
    <property type="entry name" value="BT_MCC_alpha"/>
    <property type="match status" value="1"/>
</dbReference>
<keyword evidence="11" id="KW-1185">Reference proteome</keyword>
<evidence type="ECO:0000259" key="8">
    <source>
        <dbReference type="PROSITE" id="PS50975"/>
    </source>
</evidence>
<evidence type="ECO:0000313" key="10">
    <source>
        <dbReference type="EMBL" id="MDA2807364.1"/>
    </source>
</evidence>
<evidence type="ECO:0000256" key="5">
    <source>
        <dbReference type="ARBA" id="ARBA00023267"/>
    </source>
</evidence>
<accession>A0ABT4TSX7</accession>
<dbReference type="InterPro" id="IPR011053">
    <property type="entry name" value="Single_hybrid_motif"/>
</dbReference>
<name>A0ABT4TSX7_9ACTN</name>
<dbReference type="RefSeq" id="WP_270679993.1">
    <property type="nucleotide sequence ID" value="NZ_JAQFWP010000053.1"/>
</dbReference>
<sequence>MIGTVLVANRGEIARRVMRTCRDMGLGTVAVYAPADAGASHVREADAAVPLDGDGARAYLRPEALVEAAERAGADAVHPGYGFLSESAAFAGAVVKAGLTWIGPPAEAIEAMGSKTAAKALAARTGVPVSAALEPGQVTGADLPVLVKASAGGGGRGMRVVRALDELEAAVEAARAEAASAFGDPAVFCEPYVERGRHVEVQILADAHGGVWAVGDRDCSVQRRHQKVIEEAPAPGIGEDLRERLHEAARAMAGAIGYTGAGTAEFLVGGDGGAAFLEMNTRLQVEHPVTECVTGLDLVEWQVRIAGGEPLPEGGPPAPRGHAVQARLYAEDPAAGWRPHSGTVARFDVPAARAHFAVPGGFGVRVDAGVEAGTRVGVEFDPMLAKVIAWGRDRGDALRRLSAALAGARLHGVRGNRDLLVRVLRHPVFAAGGMHIRFLADQGLDGGGRAEGAPRADGTVPELARPLADDRAVRLSALAAALAEAERNRAGAPVLGGLPAGWRNLPSAPHVRRFRGPSGEEVEAAYTSGRTGPVPVGDAVGLRVRRAAPDRVELLVDGVLRAFEVARSEGGVDVDSALGPVALVPEDRFPEKEAAVPSGTLLAPMPGTVARVAAAAGDRVEEGDPLLWLEAMKMEHEIRAPVTGTVAEVARAGTRTDTDTVLAVVAPDPDPDPASDPAPGG</sequence>
<dbReference type="Gene3D" id="2.40.50.100">
    <property type="match status" value="1"/>
</dbReference>
<dbReference type="PROSITE" id="PS50975">
    <property type="entry name" value="ATP_GRASP"/>
    <property type="match status" value="1"/>
</dbReference>
<evidence type="ECO:0000313" key="11">
    <source>
        <dbReference type="Proteomes" id="UP001165685"/>
    </source>
</evidence>
<dbReference type="InterPro" id="IPR000089">
    <property type="entry name" value="Biotin_lipoyl"/>
</dbReference>
<evidence type="ECO:0000256" key="2">
    <source>
        <dbReference type="ARBA" id="ARBA00022598"/>
    </source>
</evidence>
<dbReference type="Pfam" id="PF02785">
    <property type="entry name" value="Biotin_carb_C"/>
    <property type="match status" value="1"/>
</dbReference>
<evidence type="ECO:0000256" key="4">
    <source>
        <dbReference type="ARBA" id="ARBA00022840"/>
    </source>
</evidence>
<dbReference type="EMBL" id="JAQFWP010000053">
    <property type="protein sequence ID" value="MDA2807364.1"/>
    <property type="molecule type" value="Genomic_DNA"/>
</dbReference>
<dbReference type="InterPro" id="IPR016185">
    <property type="entry name" value="PreATP-grasp_dom_sf"/>
</dbReference>
<comment type="caution">
    <text evidence="10">The sequence shown here is derived from an EMBL/GenBank/DDBJ whole genome shotgun (WGS) entry which is preliminary data.</text>
</comment>
<reference evidence="10" key="1">
    <citation type="submission" date="2023-01" db="EMBL/GenBank/DDBJ databases">
        <title>Draft genome sequence of Nocardiopsis sp. LSu2-4 isolated from halophytes.</title>
        <authorList>
            <person name="Duangmal K."/>
            <person name="Chantavorakit T."/>
        </authorList>
    </citation>
    <scope>NUCLEOTIDE SEQUENCE</scope>
    <source>
        <strain evidence="10">LSu2-4</strain>
    </source>
</reference>
<dbReference type="SUPFAM" id="SSF51230">
    <property type="entry name" value="Single hybrid motif"/>
    <property type="match status" value="1"/>
</dbReference>
<dbReference type="InterPro" id="IPR011761">
    <property type="entry name" value="ATP-grasp"/>
</dbReference>
<gene>
    <name evidence="10" type="ORF">O4U47_22850</name>
</gene>
<dbReference type="SUPFAM" id="SSF51246">
    <property type="entry name" value="Rudiment single hybrid motif"/>
    <property type="match status" value="1"/>
</dbReference>
<dbReference type="InterPro" id="IPR005482">
    <property type="entry name" value="Biotin_COase_C"/>
</dbReference>
<proteinExistence type="predicted"/>
<keyword evidence="2" id="KW-0436">Ligase</keyword>
<keyword evidence="5" id="KW-0092">Biotin</keyword>
<dbReference type="PROSITE" id="PS50968">
    <property type="entry name" value="BIOTINYL_LIPOYL"/>
    <property type="match status" value="1"/>
</dbReference>
<feature type="domain" description="ATP-grasp" evidence="8">
    <location>
        <begin position="106"/>
        <end position="307"/>
    </location>
</feature>
<dbReference type="InterPro" id="IPR005481">
    <property type="entry name" value="BC-like_N"/>
</dbReference>
<evidence type="ECO:0000259" key="9">
    <source>
        <dbReference type="PROSITE" id="PS50979"/>
    </source>
</evidence>
<dbReference type="InterPro" id="IPR011054">
    <property type="entry name" value="Rudment_hybrid_motif"/>
</dbReference>
<dbReference type="InterPro" id="IPR050856">
    <property type="entry name" value="Biotin_carboxylase_complex"/>
</dbReference>
<dbReference type="SUPFAM" id="SSF56059">
    <property type="entry name" value="Glutathione synthetase ATP-binding domain-like"/>
    <property type="match status" value="1"/>
</dbReference>